<dbReference type="EMBL" id="JAASQI010000008">
    <property type="protein sequence ID" value="NIJ59346.1"/>
    <property type="molecule type" value="Genomic_DNA"/>
</dbReference>
<evidence type="ECO:0000259" key="5">
    <source>
        <dbReference type="PROSITE" id="PS01124"/>
    </source>
</evidence>
<protein>
    <submittedName>
        <fullName evidence="6">AraC-like DNA-binding protein</fullName>
    </submittedName>
</protein>
<feature type="compositionally biased region" description="Basic and acidic residues" evidence="4">
    <location>
        <begin position="355"/>
        <end position="364"/>
    </location>
</feature>
<dbReference type="Proteomes" id="UP001429580">
    <property type="component" value="Unassembled WGS sequence"/>
</dbReference>
<dbReference type="InterPro" id="IPR018062">
    <property type="entry name" value="HTH_AraC-typ_CS"/>
</dbReference>
<evidence type="ECO:0000256" key="3">
    <source>
        <dbReference type="ARBA" id="ARBA00023163"/>
    </source>
</evidence>
<dbReference type="SUPFAM" id="SSF46689">
    <property type="entry name" value="Homeodomain-like"/>
    <property type="match status" value="1"/>
</dbReference>
<accession>A0ABX0V895</accession>
<feature type="domain" description="HTH araC/xylS-type" evidence="5">
    <location>
        <begin position="200"/>
        <end position="299"/>
    </location>
</feature>
<comment type="caution">
    <text evidence="6">The sequence shown here is derived from an EMBL/GenBank/DDBJ whole genome shotgun (WGS) entry which is preliminary data.</text>
</comment>
<reference evidence="6 7" key="1">
    <citation type="submission" date="2020-03" db="EMBL/GenBank/DDBJ databases">
        <title>Genomic Encyclopedia of Type Strains, Phase IV (KMG-IV): sequencing the most valuable type-strain genomes for metagenomic binning, comparative biology and taxonomic classification.</title>
        <authorList>
            <person name="Goeker M."/>
        </authorList>
    </citation>
    <scope>NUCLEOTIDE SEQUENCE [LARGE SCALE GENOMIC DNA]</scope>
    <source>
        <strain evidence="6 7">DSM 103870</strain>
    </source>
</reference>
<sequence>MSATASPDDHSFRADIGLTPQLSAVAATCGEQIRHVAGERDMREPAVILLFRRAGGMTLRVGGKLTPLDVAIVSSDTDFAIRAGDVHAPCSIGWISLTGTSALAARMRQPVVVPHTAAAPADDGASQADAGTVLRQVGGSVLAALAHGNPAPGADVAHLAAQLAGLIGEVLENCERTGRQATGEAGQAADGDRDDRDIIAAVQRYLRQHARDADLTPARLARHCAVSVRKLYNAFAEADLSLHGAVLSHRLEEARRQLSAPGAKKVTSIAFDSGFKDISTFYRNFRREFGYSPRGSVAPSPIQRRAAPDRGTARPAAEPAGRIGARRDEEGETVPLPREMLFRRRAPRRAVRCHPMPEGRRFTE</sequence>
<keyword evidence="1" id="KW-0805">Transcription regulation</keyword>
<dbReference type="RefSeq" id="WP_166954562.1">
    <property type="nucleotide sequence ID" value="NZ_JAASQI010000008.1"/>
</dbReference>
<evidence type="ECO:0000313" key="7">
    <source>
        <dbReference type="Proteomes" id="UP001429580"/>
    </source>
</evidence>
<dbReference type="PANTHER" id="PTHR47893:SF1">
    <property type="entry name" value="REGULATORY PROTEIN PCHR"/>
    <property type="match status" value="1"/>
</dbReference>
<dbReference type="PANTHER" id="PTHR47893">
    <property type="entry name" value="REGULATORY PROTEIN PCHR"/>
    <property type="match status" value="1"/>
</dbReference>
<gene>
    <name evidence="6" type="ORF">FHS82_003201</name>
</gene>
<evidence type="ECO:0000313" key="6">
    <source>
        <dbReference type="EMBL" id="NIJ59346.1"/>
    </source>
</evidence>
<dbReference type="PROSITE" id="PS01124">
    <property type="entry name" value="HTH_ARAC_FAMILY_2"/>
    <property type="match status" value="1"/>
</dbReference>
<dbReference type="Gene3D" id="1.10.10.60">
    <property type="entry name" value="Homeodomain-like"/>
    <property type="match status" value="1"/>
</dbReference>
<keyword evidence="3" id="KW-0804">Transcription</keyword>
<organism evidence="6 7">
    <name type="scientific">Pseudochelatococcus lubricantis</name>
    <dbReference type="NCBI Taxonomy" id="1538102"/>
    <lineage>
        <taxon>Bacteria</taxon>
        <taxon>Pseudomonadati</taxon>
        <taxon>Pseudomonadota</taxon>
        <taxon>Alphaproteobacteria</taxon>
        <taxon>Hyphomicrobiales</taxon>
        <taxon>Chelatococcaceae</taxon>
        <taxon>Pseudochelatococcus</taxon>
    </lineage>
</organism>
<dbReference type="InterPro" id="IPR053142">
    <property type="entry name" value="PchR_regulatory_protein"/>
</dbReference>
<dbReference type="Pfam" id="PF12833">
    <property type="entry name" value="HTH_18"/>
    <property type="match status" value="1"/>
</dbReference>
<evidence type="ECO:0000256" key="2">
    <source>
        <dbReference type="ARBA" id="ARBA00023125"/>
    </source>
</evidence>
<evidence type="ECO:0000256" key="1">
    <source>
        <dbReference type="ARBA" id="ARBA00023015"/>
    </source>
</evidence>
<feature type="region of interest" description="Disordered" evidence="4">
    <location>
        <begin position="293"/>
        <end position="364"/>
    </location>
</feature>
<dbReference type="SMART" id="SM00342">
    <property type="entry name" value="HTH_ARAC"/>
    <property type="match status" value="1"/>
</dbReference>
<proteinExistence type="predicted"/>
<dbReference type="PROSITE" id="PS00041">
    <property type="entry name" value="HTH_ARAC_FAMILY_1"/>
    <property type="match status" value="1"/>
</dbReference>
<feature type="compositionally biased region" description="Basic residues" evidence="4">
    <location>
        <begin position="343"/>
        <end position="352"/>
    </location>
</feature>
<evidence type="ECO:0000256" key="4">
    <source>
        <dbReference type="SAM" id="MobiDB-lite"/>
    </source>
</evidence>
<dbReference type="InterPro" id="IPR009057">
    <property type="entry name" value="Homeodomain-like_sf"/>
</dbReference>
<dbReference type="InterPro" id="IPR018060">
    <property type="entry name" value="HTH_AraC"/>
</dbReference>
<keyword evidence="2" id="KW-0238">DNA-binding</keyword>
<keyword evidence="7" id="KW-1185">Reference proteome</keyword>
<name>A0ABX0V895_9HYPH</name>